<sequence>MHFRHLLITGFIAGAAMLVPDMAFAEKGENPGKGPQPVPAEQANVPDKANNVRIPEKSPAQPAIQNRAAQKQGVQNPAQAKPEETPADAGKVKGNASSSKKEQKAAQPKKTKASTTEKPNQVNHKQKHSNNQNKKGALKSIHNKDQYAKETERRSPILEEKVEPPKEYKTPSNVKKEAKTEIRKMPSAKKDENDSSQKERYPKGDNLPNPPSRTKASGGPSGDRTSYGNTNNFLSDKWFYWDVTFQLNLLQHFTSRVAVFQSQWVNAPPSPPPLKAPAFLPYTDAIVTDHVNEKGANDENEK</sequence>
<dbReference type="Proteomes" id="UP000587942">
    <property type="component" value="Unassembled WGS sequence"/>
</dbReference>
<dbReference type="AlphaFoldDB" id="A0A846TJN4"/>
<dbReference type="EMBL" id="JAAVUM010000011">
    <property type="protein sequence ID" value="NKE06989.1"/>
    <property type="molecule type" value="Genomic_DNA"/>
</dbReference>
<feature type="signal peptide" evidence="2">
    <location>
        <begin position="1"/>
        <end position="25"/>
    </location>
</feature>
<keyword evidence="2" id="KW-0732">Signal</keyword>
<comment type="caution">
    <text evidence="3">The sequence shown here is derived from an EMBL/GenBank/DDBJ whole genome shotgun (WGS) entry which is preliminary data.</text>
</comment>
<dbReference type="RefSeq" id="WP_167833393.1">
    <property type="nucleotide sequence ID" value="NZ_JAAVUM010000011.1"/>
</dbReference>
<feature type="compositionally biased region" description="Basic and acidic residues" evidence="1">
    <location>
        <begin position="142"/>
        <end position="203"/>
    </location>
</feature>
<evidence type="ECO:0000256" key="2">
    <source>
        <dbReference type="SAM" id="SignalP"/>
    </source>
</evidence>
<proteinExistence type="predicted"/>
<feature type="compositionally biased region" description="Polar residues" evidence="1">
    <location>
        <begin position="63"/>
        <end position="78"/>
    </location>
</feature>
<accession>A0A846TJN4</accession>
<evidence type="ECO:0000256" key="1">
    <source>
        <dbReference type="SAM" id="MobiDB-lite"/>
    </source>
</evidence>
<protein>
    <submittedName>
        <fullName evidence="3">Uncharacterized protein</fullName>
    </submittedName>
</protein>
<reference evidence="3 4" key="1">
    <citation type="submission" date="2020-03" db="EMBL/GenBank/DDBJ databases">
        <authorList>
            <person name="Sun Q."/>
        </authorList>
    </citation>
    <scope>NUCLEOTIDE SEQUENCE [LARGE SCALE GENOMIC DNA]</scope>
    <source>
        <strain evidence="3 4">KACC 21451</strain>
    </source>
</reference>
<feature type="region of interest" description="Disordered" evidence="1">
    <location>
        <begin position="27"/>
        <end position="228"/>
    </location>
</feature>
<feature type="chain" id="PRO_5032636000" evidence="2">
    <location>
        <begin position="26"/>
        <end position="302"/>
    </location>
</feature>
<organism evidence="3 4">
    <name type="scientific">Mesobacillus selenatarsenatis</name>
    <dbReference type="NCBI Taxonomy" id="388741"/>
    <lineage>
        <taxon>Bacteria</taxon>
        <taxon>Bacillati</taxon>
        <taxon>Bacillota</taxon>
        <taxon>Bacilli</taxon>
        <taxon>Bacillales</taxon>
        <taxon>Bacillaceae</taxon>
        <taxon>Mesobacillus</taxon>
    </lineage>
</organism>
<gene>
    <name evidence="3" type="ORF">GWK17_16190</name>
</gene>
<evidence type="ECO:0000313" key="4">
    <source>
        <dbReference type="Proteomes" id="UP000587942"/>
    </source>
</evidence>
<evidence type="ECO:0000313" key="3">
    <source>
        <dbReference type="EMBL" id="NKE06989.1"/>
    </source>
</evidence>
<name>A0A846TJN4_9BACI</name>